<evidence type="ECO:0000313" key="2">
    <source>
        <dbReference type="Proteomes" id="UP000244855"/>
    </source>
</evidence>
<evidence type="ECO:0000313" key="1">
    <source>
        <dbReference type="EMBL" id="PVH90070.1"/>
    </source>
</evidence>
<dbReference type="AlphaFoldDB" id="A0A2V1CWG7"/>
<sequence length="97" mass="11020">MEIGKYVWRFCQPALQICTRNWVSSNMAVDSLPFVTWLYATTLIQDGIAGKFLSEEAAHFYELSLQTMQKVVGSVDLKVLLVCSRKRRCIAMPCSEP</sequence>
<reference evidence="1 2" key="1">
    <citation type="journal article" date="2018" name="Sci. Rep.">
        <title>Comparative genomics provides insights into the lifestyle and reveals functional heterogeneity of dark septate endophytic fungi.</title>
        <authorList>
            <person name="Knapp D.G."/>
            <person name="Nemeth J.B."/>
            <person name="Barry K."/>
            <person name="Hainaut M."/>
            <person name="Henrissat B."/>
            <person name="Johnson J."/>
            <person name="Kuo A."/>
            <person name="Lim J.H.P."/>
            <person name="Lipzen A."/>
            <person name="Nolan M."/>
            <person name="Ohm R.A."/>
            <person name="Tamas L."/>
            <person name="Grigoriev I.V."/>
            <person name="Spatafora J.W."/>
            <person name="Nagy L.G."/>
            <person name="Kovacs G.M."/>
        </authorList>
    </citation>
    <scope>NUCLEOTIDE SEQUENCE [LARGE SCALE GENOMIC DNA]</scope>
    <source>
        <strain evidence="1 2">DSE2036</strain>
    </source>
</reference>
<proteinExistence type="predicted"/>
<dbReference type="Proteomes" id="UP000244855">
    <property type="component" value="Unassembled WGS sequence"/>
</dbReference>
<accession>A0A2V1CWG7</accession>
<organism evidence="1 2">
    <name type="scientific">Periconia macrospinosa</name>
    <dbReference type="NCBI Taxonomy" id="97972"/>
    <lineage>
        <taxon>Eukaryota</taxon>
        <taxon>Fungi</taxon>
        <taxon>Dikarya</taxon>
        <taxon>Ascomycota</taxon>
        <taxon>Pezizomycotina</taxon>
        <taxon>Dothideomycetes</taxon>
        <taxon>Pleosporomycetidae</taxon>
        <taxon>Pleosporales</taxon>
        <taxon>Massarineae</taxon>
        <taxon>Periconiaceae</taxon>
        <taxon>Periconia</taxon>
    </lineage>
</organism>
<gene>
    <name evidence="1" type="ORF">DM02DRAFT_91442</name>
</gene>
<keyword evidence="2" id="KW-1185">Reference proteome</keyword>
<dbReference type="EMBL" id="KZ806758">
    <property type="protein sequence ID" value="PVH90070.1"/>
    <property type="molecule type" value="Genomic_DNA"/>
</dbReference>
<protein>
    <submittedName>
        <fullName evidence="1">Uncharacterized protein</fullName>
    </submittedName>
</protein>
<name>A0A2V1CWG7_9PLEO</name>